<feature type="transmembrane region" description="Helical" evidence="11">
    <location>
        <begin position="100"/>
        <end position="119"/>
    </location>
</feature>
<evidence type="ECO:0000256" key="1">
    <source>
        <dbReference type="ARBA" id="ARBA00004429"/>
    </source>
</evidence>
<feature type="transmembrane region" description="Helical" evidence="11">
    <location>
        <begin position="203"/>
        <end position="224"/>
    </location>
</feature>
<dbReference type="eggNOG" id="COG4160">
    <property type="taxonomic scope" value="Bacteria"/>
</dbReference>
<comment type="subcellular location">
    <subcellularLocation>
        <location evidence="1">Cell inner membrane</location>
        <topology evidence="1">Multi-pass membrane protein</topology>
    </subcellularLocation>
    <subcellularLocation>
        <location evidence="11">Cell membrane</location>
        <topology evidence="11">Multi-pass membrane protein</topology>
    </subcellularLocation>
</comment>
<keyword evidence="8 11" id="KW-0472">Membrane</keyword>
<evidence type="ECO:0000256" key="7">
    <source>
        <dbReference type="ARBA" id="ARBA00022989"/>
    </source>
</evidence>
<organism evidence="13 14">
    <name type="scientific">Oligella urethralis DNF00040</name>
    <dbReference type="NCBI Taxonomy" id="1401065"/>
    <lineage>
        <taxon>Bacteria</taxon>
        <taxon>Pseudomonadati</taxon>
        <taxon>Pseudomonadota</taxon>
        <taxon>Betaproteobacteria</taxon>
        <taxon>Burkholderiales</taxon>
        <taxon>Alcaligenaceae</taxon>
        <taxon>Oligella</taxon>
    </lineage>
</organism>
<gene>
    <name evidence="13" type="ORF">HMPREF2130_02740</name>
</gene>
<evidence type="ECO:0000256" key="4">
    <source>
        <dbReference type="ARBA" id="ARBA00022475"/>
    </source>
</evidence>
<evidence type="ECO:0000256" key="8">
    <source>
        <dbReference type="ARBA" id="ARBA00023136"/>
    </source>
</evidence>
<dbReference type="GO" id="GO:0043190">
    <property type="term" value="C:ATP-binding cassette (ABC) transporter complex"/>
    <property type="evidence" value="ECO:0007669"/>
    <property type="project" value="InterPro"/>
</dbReference>
<dbReference type="InterPro" id="IPR000515">
    <property type="entry name" value="MetI-like"/>
</dbReference>
<dbReference type="SUPFAM" id="SSF161098">
    <property type="entry name" value="MetI-like"/>
    <property type="match status" value="1"/>
</dbReference>
<dbReference type="Proteomes" id="UP000029629">
    <property type="component" value="Unassembled WGS sequence"/>
</dbReference>
<keyword evidence="4" id="KW-1003">Cell membrane</keyword>
<dbReference type="GO" id="GO:0006865">
    <property type="term" value="P:amino acid transport"/>
    <property type="evidence" value="ECO:0007669"/>
    <property type="project" value="TreeGrafter"/>
</dbReference>
<keyword evidence="14" id="KW-1185">Reference proteome</keyword>
<evidence type="ECO:0000256" key="2">
    <source>
        <dbReference type="ARBA" id="ARBA00010072"/>
    </source>
</evidence>
<feature type="transmembrane region" description="Helical" evidence="11">
    <location>
        <begin position="165"/>
        <end position="183"/>
    </location>
</feature>
<dbReference type="GO" id="GO:0022857">
    <property type="term" value="F:transmembrane transporter activity"/>
    <property type="evidence" value="ECO:0007669"/>
    <property type="project" value="InterPro"/>
</dbReference>
<proteinExistence type="inferred from homology"/>
<evidence type="ECO:0000313" key="13">
    <source>
        <dbReference type="EMBL" id="KGF31674.1"/>
    </source>
</evidence>
<dbReference type="PANTHER" id="PTHR30450:SF5">
    <property type="entry name" value="HISTIDINE TRANSPORT SYSTEM PERMEASE PROTEIN HISM"/>
    <property type="match status" value="1"/>
</dbReference>
<sequence>MERFFEIWQDYWQAFLIWDGFEFSGLAVTLWILVLSLLFGFVLSVLLAVGRVSKNLLIKGPIWLFTYVFRGTPFYVQLLLIYSGLISLDVVRGTPLLRDFFINGYYCAILALTLNTTAYTTEMFAGFIRTTAKGEIEAARAFGMSKWQLYRRIIIPSMLRRAMPAYSNEVILMLHTTSLAFAATVPDILKVARDAYAATYQAFIAYGIAALLYMVVAFVIVALFRKIEKRALAYLVVSPKSDKQVVNNV</sequence>
<feature type="transmembrane region" description="Helical" evidence="11">
    <location>
        <begin position="28"/>
        <end position="50"/>
    </location>
</feature>
<dbReference type="CDD" id="cd06261">
    <property type="entry name" value="TM_PBP2"/>
    <property type="match status" value="1"/>
</dbReference>
<keyword evidence="6 11" id="KW-0812">Transmembrane</keyword>
<dbReference type="NCBIfam" id="TIGR01726">
    <property type="entry name" value="HEQRo_perm_3TM"/>
    <property type="match status" value="1"/>
</dbReference>
<keyword evidence="3 11" id="KW-0813">Transport</keyword>
<feature type="transmembrane region" description="Helical" evidence="11">
    <location>
        <begin position="62"/>
        <end position="88"/>
    </location>
</feature>
<comment type="subunit">
    <text evidence="10">The HisPMQJ complex is composed of two ATP-binding proteins (HisP), two transmembrane proteins (HisM and HisQ) and a solute-binding protein (HisJ). The HisPMQ-ArgT complex is composed of two ATP-binding proteins (HisP), two transmembrane proteins (HisM and HisQ) and a solute-binding protein (ArgT).</text>
</comment>
<dbReference type="AlphaFoldDB" id="A0A096BET8"/>
<evidence type="ECO:0000256" key="6">
    <source>
        <dbReference type="ARBA" id="ARBA00022692"/>
    </source>
</evidence>
<comment type="caution">
    <text evidence="13">The sequence shown here is derived from an EMBL/GenBank/DDBJ whole genome shotgun (WGS) entry which is preliminary data.</text>
</comment>
<accession>A0A096BET8</accession>
<dbReference type="RefSeq" id="WP_036557862.1">
    <property type="nucleotide sequence ID" value="NZ_JRNI01000011.1"/>
</dbReference>
<keyword evidence="5" id="KW-0997">Cell inner membrane</keyword>
<dbReference type="PANTHER" id="PTHR30450">
    <property type="entry name" value="ABC TRANSPORTER PERMEASE"/>
    <property type="match status" value="1"/>
</dbReference>
<name>A0A096BET8_9BURK</name>
<dbReference type="Gene3D" id="1.10.3720.10">
    <property type="entry name" value="MetI-like"/>
    <property type="match status" value="1"/>
</dbReference>
<dbReference type="EMBL" id="JRNI01000011">
    <property type="protein sequence ID" value="KGF31674.1"/>
    <property type="molecule type" value="Genomic_DNA"/>
</dbReference>
<comment type="similarity">
    <text evidence="2">Belongs to the binding-protein-dependent transport system permease family. HisMQ subfamily.</text>
</comment>
<evidence type="ECO:0000256" key="11">
    <source>
        <dbReference type="RuleBase" id="RU363032"/>
    </source>
</evidence>
<dbReference type="Pfam" id="PF00528">
    <property type="entry name" value="BPD_transp_1"/>
    <property type="match status" value="1"/>
</dbReference>
<dbReference type="InterPro" id="IPR035906">
    <property type="entry name" value="MetI-like_sf"/>
</dbReference>
<evidence type="ECO:0000256" key="9">
    <source>
        <dbReference type="ARBA" id="ARBA00039779"/>
    </source>
</evidence>
<dbReference type="OrthoDB" id="7026155at2"/>
<dbReference type="InterPro" id="IPR010065">
    <property type="entry name" value="AA_ABC_transptr_permease_3TM"/>
</dbReference>
<evidence type="ECO:0000256" key="10">
    <source>
        <dbReference type="ARBA" id="ARBA00046835"/>
    </source>
</evidence>
<dbReference type="FunFam" id="1.10.3720.10:FF:000012">
    <property type="entry name" value="Histidine ABC transporter permease HisM"/>
    <property type="match status" value="1"/>
</dbReference>
<feature type="domain" description="ABC transmembrane type-1" evidence="12">
    <location>
        <begin position="26"/>
        <end position="224"/>
    </location>
</feature>
<evidence type="ECO:0000313" key="14">
    <source>
        <dbReference type="Proteomes" id="UP000029629"/>
    </source>
</evidence>
<evidence type="ECO:0000259" key="12">
    <source>
        <dbReference type="PROSITE" id="PS50928"/>
    </source>
</evidence>
<keyword evidence="7 11" id="KW-1133">Transmembrane helix</keyword>
<protein>
    <recommendedName>
        <fullName evidence="9">Histidine/lysine/arginine/ornithine transport system permease protein HisM</fullName>
    </recommendedName>
</protein>
<evidence type="ECO:0000256" key="5">
    <source>
        <dbReference type="ARBA" id="ARBA00022519"/>
    </source>
</evidence>
<evidence type="ECO:0000256" key="3">
    <source>
        <dbReference type="ARBA" id="ARBA00022448"/>
    </source>
</evidence>
<dbReference type="NCBIfam" id="NF011651">
    <property type="entry name" value="PRK15069.1"/>
    <property type="match status" value="1"/>
</dbReference>
<reference evidence="13 14" key="1">
    <citation type="submission" date="2014-07" db="EMBL/GenBank/DDBJ databases">
        <authorList>
            <person name="McCorrison J."/>
            <person name="Sanka R."/>
            <person name="Torralba M."/>
            <person name="Gillis M."/>
            <person name="Haft D.H."/>
            <person name="Methe B."/>
            <person name="Sutton G."/>
            <person name="Nelson K.E."/>
        </authorList>
    </citation>
    <scope>NUCLEOTIDE SEQUENCE [LARGE SCALE GENOMIC DNA]</scope>
    <source>
        <strain evidence="13 14">DNF00040</strain>
    </source>
</reference>
<dbReference type="InterPro" id="IPR051322">
    <property type="entry name" value="AA_ABC_Transporter_Permease"/>
</dbReference>
<dbReference type="PROSITE" id="PS50928">
    <property type="entry name" value="ABC_TM1"/>
    <property type="match status" value="1"/>
</dbReference>